<accession>A0A918VKV7</accession>
<keyword evidence="2" id="KW-0812">Transmembrane</keyword>
<keyword evidence="2" id="KW-1133">Transmembrane helix</keyword>
<protein>
    <submittedName>
        <fullName evidence="3">Uncharacterized protein</fullName>
    </submittedName>
</protein>
<keyword evidence="4" id="KW-1185">Reference proteome</keyword>
<dbReference type="Proteomes" id="UP000634139">
    <property type="component" value="Unassembled WGS sequence"/>
</dbReference>
<name>A0A918VKV7_9SPHN</name>
<dbReference type="EMBL" id="BMZD01000007">
    <property type="protein sequence ID" value="GHA04409.1"/>
    <property type="molecule type" value="Genomic_DNA"/>
</dbReference>
<reference evidence="3" key="1">
    <citation type="journal article" date="2014" name="Int. J. Syst. Evol. Microbiol.">
        <title>Complete genome sequence of Corynebacterium casei LMG S-19264T (=DSM 44701T), isolated from a smear-ripened cheese.</title>
        <authorList>
            <consortium name="US DOE Joint Genome Institute (JGI-PGF)"/>
            <person name="Walter F."/>
            <person name="Albersmeier A."/>
            <person name="Kalinowski J."/>
            <person name="Ruckert C."/>
        </authorList>
    </citation>
    <scope>NUCLEOTIDE SEQUENCE</scope>
    <source>
        <strain evidence="3">KCTC 32422</strain>
    </source>
</reference>
<feature type="transmembrane region" description="Helical" evidence="2">
    <location>
        <begin position="51"/>
        <end position="73"/>
    </location>
</feature>
<keyword evidence="2" id="KW-0472">Membrane</keyword>
<dbReference type="AlphaFoldDB" id="A0A918VKV7"/>
<gene>
    <name evidence="3" type="ORF">GCM10011617_26830</name>
</gene>
<evidence type="ECO:0000256" key="1">
    <source>
        <dbReference type="SAM" id="MobiDB-lite"/>
    </source>
</evidence>
<reference evidence="3" key="2">
    <citation type="submission" date="2020-09" db="EMBL/GenBank/DDBJ databases">
        <authorList>
            <person name="Sun Q."/>
            <person name="Kim S."/>
        </authorList>
    </citation>
    <scope>NUCLEOTIDE SEQUENCE</scope>
    <source>
        <strain evidence="3">KCTC 32422</strain>
    </source>
</reference>
<evidence type="ECO:0000256" key="2">
    <source>
        <dbReference type="SAM" id="Phobius"/>
    </source>
</evidence>
<feature type="region of interest" description="Disordered" evidence="1">
    <location>
        <begin position="1"/>
        <end position="27"/>
    </location>
</feature>
<evidence type="ECO:0000313" key="3">
    <source>
        <dbReference type="EMBL" id="GHA04409.1"/>
    </source>
</evidence>
<sequence length="76" mass="7879">MLALMQAENGLTGEATAQEPFGANASNRSPPKLGDFCSGQFYSSGTPGNCFAVRMVSEVFTLATFGAGVSLLVRNS</sequence>
<evidence type="ECO:0000313" key="4">
    <source>
        <dbReference type="Proteomes" id="UP000634139"/>
    </source>
</evidence>
<comment type="caution">
    <text evidence="3">The sequence shown here is derived from an EMBL/GenBank/DDBJ whole genome shotgun (WGS) entry which is preliminary data.</text>
</comment>
<organism evidence="3 4">
    <name type="scientific">Novosphingobium arvoryzae</name>
    <dbReference type="NCBI Taxonomy" id="1256514"/>
    <lineage>
        <taxon>Bacteria</taxon>
        <taxon>Pseudomonadati</taxon>
        <taxon>Pseudomonadota</taxon>
        <taxon>Alphaproteobacteria</taxon>
        <taxon>Sphingomonadales</taxon>
        <taxon>Sphingomonadaceae</taxon>
        <taxon>Novosphingobium</taxon>
    </lineage>
</organism>
<proteinExistence type="predicted"/>